<organism evidence="1 2">
    <name type="scientific">Pseudoneurospora amorphoporcata</name>
    <dbReference type="NCBI Taxonomy" id="241081"/>
    <lineage>
        <taxon>Eukaryota</taxon>
        <taxon>Fungi</taxon>
        <taxon>Dikarya</taxon>
        <taxon>Ascomycota</taxon>
        <taxon>Pezizomycotina</taxon>
        <taxon>Sordariomycetes</taxon>
        <taxon>Sordariomycetidae</taxon>
        <taxon>Sordariales</taxon>
        <taxon>Sordariaceae</taxon>
        <taxon>Pseudoneurospora</taxon>
    </lineage>
</organism>
<reference evidence="1" key="2">
    <citation type="submission" date="2023-06" db="EMBL/GenBank/DDBJ databases">
        <authorList>
            <consortium name="Lawrence Berkeley National Laboratory"/>
            <person name="Mondo S.J."/>
            <person name="Hensen N."/>
            <person name="Bonometti L."/>
            <person name="Westerberg I."/>
            <person name="Brannstrom I.O."/>
            <person name="Guillou S."/>
            <person name="Cros-Aarteil S."/>
            <person name="Calhoun S."/>
            <person name="Haridas S."/>
            <person name="Kuo A."/>
            <person name="Pangilinan J."/>
            <person name="Riley R."/>
            <person name="Labutti K."/>
            <person name="Andreopoulos B."/>
            <person name="Lipzen A."/>
            <person name="Chen C."/>
            <person name="Yanf M."/>
            <person name="Daum C."/>
            <person name="Ng V."/>
            <person name="Clum A."/>
            <person name="Steindorff A."/>
            <person name="Ohm R."/>
            <person name="Martin F."/>
            <person name="Silar P."/>
            <person name="Natvig D."/>
            <person name="Lalanne C."/>
            <person name="Gautier V."/>
            <person name="Ament-Velasquez S.L."/>
            <person name="Kruys A."/>
            <person name="Hutchinson M.I."/>
            <person name="Powell A.J."/>
            <person name="Barry K."/>
            <person name="Miller A.N."/>
            <person name="Grigoriev I.V."/>
            <person name="Debuchy R."/>
            <person name="Gladieux P."/>
            <person name="Thoren M.H."/>
            <person name="Johannesson H."/>
        </authorList>
    </citation>
    <scope>NUCLEOTIDE SEQUENCE</scope>
    <source>
        <strain evidence="1">CBS 626.80</strain>
    </source>
</reference>
<gene>
    <name evidence="1" type="ORF">QBC32DRAFT_6396</name>
</gene>
<evidence type="ECO:0000313" key="2">
    <source>
        <dbReference type="Proteomes" id="UP001303222"/>
    </source>
</evidence>
<dbReference type="AlphaFoldDB" id="A0AAN6NRQ6"/>
<protein>
    <submittedName>
        <fullName evidence="1">Uncharacterized protein</fullName>
    </submittedName>
</protein>
<dbReference type="EMBL" id="MU859164">
    <property type="protein sequence ID" value="KAK3950859.1"/>
    <property type="molecule type" value="Genomic_DNA"/>
</dbReference>
<evidence type="ECO:0000313" key="1">
    <source>
        <dbReference type="EMBL" id="KAK3950859.1"/>
    </source>
</evidence>
<comment type="caution">
    <text evidence="1">The sequence shown here is derived from an EMBL/GenBank/DDBJ whole genome shotgun (WGS) entry which is preliminary data.</text>
</comment>
<keyword evidence="2" id="KW-1185">Reference proteome</keyword>
<accession>A0AAN6NRQ6</accession>
<name>A0AAN6NRQ6_9PEZI</name>
<reference evidence="1" key="1">
    <citation type="journal article" date="2023" name="Mol. Phylogenet. Evol.">
        <title>Genome-scale phylogeny and comparative genomics of the fungal order Sordariales.</title>
        <authorList>
            <person name="Hensen N."/>
            <person name="Bonometti L."/>
            <person name="Westerberg I."/>
            <person name="Brannstrom I.O."/>
            <person name="Guillou S."/>
            <person name="Cros-Aarteil S."/>
            <person name="Calhoun S."/>
            <person name="Haridas S."/>
            <person name="Kuo A."/>
            <person name="Mondo S."/>
            <person name="Pangilinan J."/>
            <person name="Riley R."/>
            <person name="LaButti K."/>
            <person name="Andreopoulos B."/>
            <person name="Lipzen A."/>
            <person name="Chen C."/>
            <person name="Yan M."/>
            <person name="Daum C."/>
            <person name="Ng V."/>
            <person name="Clum A."/>
            <person name="Steindorff A."/>
            <person name="Ohm R.A."/>
            <person name="Martin F."/>
            <person name="Silar P."/>
            <person name="Natvig D.O."/>
            <person name="Lalanne C."/>
            <person name="Gautier V."/>
            <person name="Ament-Velasquez S.L."/>
            <person name="Kruys A."/>
            <person name="Hutchinson M.I."/>
            <person name="Powell A.J."/>
            <person name="Barry K."/>
            <person name="Miller A.N."/>
            <person name="Grigoriev I.V."/>
            <person name="Debuchy R."/>
            <person name="Gladieux P."/>
            <person name="Hiltunen Thoren M."/>
            <person name="Johannesson H."/>
        </authorList>
    </citation>
    <scope>NUCLEOTIDE SEQUENCE</scope>
    <source>
        <strain evidence="1">CBS 626.80</strain>
    </source>
</reference>
<proteinExistence type="predicted"/>
<dbReference type="Proteomes" id="UP001303222">
    <property type="component" value="Unassembled WGS sequence"/>
</dbReference>
<sequence>MPDTVRWRTRRIVSGIVEERPPSLLSLSFTLGTKNRSILEQRHPKFKSVATCLKMRVPWRSYAQPKGFIQARPSQLAQHRATIGPRNHFTRGPNQSRHFDRTQAIGQLFLHCRLSRPLGFAKGGYGQETRIAGGFFGCALFMASSTVTASESVTSRHAHISCYPPS</sequence>